<dbReference type="GO" id="GO:0007635">
    <property type="term" value="P:chemosensory behavior"/>
    <property type="evidence" value="ECO:0007669"/>
    <property type="project" value="TreeGrafter"/>
</dbReference>
<organism evidence="9 10">
    <name type="scientific">Diploptera punctata</name>
    <name type="common">Pacific beetle cockroach</name>
    <dbReference type="NCBI Taxonomy" id="6984"/>
    <lineage>
        <taxon>Eukaryota</taxon>
        <taxon>Metazoa</taxon>
        <taxon>Ecdysozoa</taxon>
        <taxon>Arthropoda</taxon>
        <taxon>Hexapoda</taxon>
        <taxon>Insecta</taxon>
        <taxon>Pterygota</taxon>
        <taxon>Neoptera</taxon>
        <taxon>Polyneoptera</taxon>
        <taxon>Dictyoptera</taxon>
        <taxon>Blattodea</taxon>
        <taxon>Blaberoidea</taxon>
        <taxon>Blaberidae</taxon>
        <taxon>Diplopterinae</taxon>
        <taxon>Diploptera</taxon>
    </lineage>
</organism>
<name>A0AAD8EIR6_DIPPU</name>
<dbReference type="GO" id="GO:0008049">
    <property type="term" value="P:male courtship behavior"/>
    <property type="evidence" value="ECO:0007669"/>
    <property type="project" value="TreeGrafter"/>
</dbReference>
<keyword evidence="3 8" id="KW-0812">Transmembrane</keyword>
<feature type="transmembrane region" description="Helical" evidence="8">
    <location>
        <begin position="164"/>
        <end position="184"/>
    </location>
</feature>
<feature type="transmembrane region" description="Helical" evidence="8">
    <location>
        <begin position="47"/>
        <end position="69"/>
    </location>
</feature>
<keyword evidence="6 8" id="KW-0675">Receptor</keyword>
<comment type="similarity">
    <text evidence="8">Belongs to the insect chemoreceptor superfamily. Gustatory receptor (GR) family.</text>
</comment>
<dbReference type="PANTHER" id="PTHR21143:SF133">
    <property type="entry name" value="GUSTATORY AND PHEROMONE RECEPTOR 32A-RELATED"/>
    <property type="match status" value="1"/>
</dbReference>
<keyword evidence="5 8" id="KW-0472">Membrane</keyword>
<comment type="function">
    <text evidence="8">Gustatory receptor which mediates acceptance or avoidance behavior, depending on its substrates.</text>
</comment>
<feature type="transmembrane region" description="Helical" evidence="8">
    <location>
        <begin position="141"/>
        <end position="158"/>
    </location>
</feature>
<feature type="transmembrane region" description="Helical" evidence="8">
    <location>
        <begin position="439"/>
        <end position="459"/>
    </location>
</feature>
<evidence type="ECO:0000256" key="6">
    <source>
        <dbReference type="ARBA" id="ARBA00023170"/>
    </source>
</evidence>
<evidence type="ECO:0000256" key="5">
    <source>
        <dbReference type="ARBA" id="ARBA00023136"/>
    </source>
</evidence>
<dbReference type="GO" id="GO:0005886">
    <property type="term" value="C:plasma membrane"/>
    <property type="evidence" value="ECO:0007669"/>
    <property type="project" value="UniProtKB-SubCell"/>
</dbReference>
<dbReference type="GO" id="GO:0030425">
    <property type="term" value="C:dendrite"/>
    <property type="evidence" value="ECO:0007669"/>
    <property type="project" value="TreeGrafter"/>
</dbReference>
<dbReference type="Proteomes" id="UP001233999">
    <property type="component" value="Unassembled WGS sequence"/>
</dbReference>
<evidence type="ECO:0000256" key="4">
    <source>
        <dbReference type="ARBA" id="ARBA00022989"/>
    </source>
</evidence>
<evidence type="ECO:0000313" key="10">
    <source>
        <dbReference type="Proteomes" id="UP001233999"/>
    </source>
</evidence>
<evidence type="ECO:0000313" key="9">
    <source>
        <dbReference type="EMBL" id="KAJ9592105.1"/>
    </source>
</evidence>
<keyword evidence="2 8" id="KW-1003">Cell membrane</keyword>
<comment type="subcellular location">
    <subcellularLocation>
        <location evidence="1 8">Cell membrane</location>
        <topology evidence="1 8">Multi-pass membrane protein</topology>
    </subcellularLocation>
</comment>
<feature type="transmembrane region" description="Helical" evidence="8">
    <location>
        <begin position="89"/>
        <end position="106"/>
    </location>
</feature>
<sequence>MYKTKEENRVIYNKFKITYYLSKIACIAPISFKPETIEMTLSPRNDILGSMWIFCLVCLSIYGLVFTISRKEYSQLPGPERLLNFKLSLPSNFVITLISIFMHNVYKRKSTAQVLETFMNLNIERANVQNIRNKLYNCAKILYTMICISTIIYASWYWRKECSFYYEFVLRICKFIHVLQMYLYGKLVSLVEENISGITKYLADKTDNLNAVEKGDCSVEINAISNEYRPKYSPANIIPNENKKVINSPSFSTPDNILRSPNDANYSRISSLNAFLETSRSSSLPTLSNADSYIREQVIEILNMRIRYLRVYNTVKVFNSTYSFTIALMILRNCIDLVNVFYSEYLFATVDEKLLTSQFSLGRHLLNAFWIVHIVTLIFWLTYCSEHAVQEVKNLRDLVQIKLLNYPLPSEISEQLKLFSNQLFHNNIEFCAVGFSLNSSFLCTLLMSICSYIVVLAQFN</sequence>
<comment type="caution">
    <text evidence="9">The sequence shown here is derived from an EMBL/GenBank/DDBJ whole genome shotgun (WGS) entry which is preliminary data.</text>
</comment>
<reference evidence="9" key="1">
    <citation type="journal article" date="2023" name="IScience">
        <title>Live-bearing cockroach genome reveals convergent evolutionary mechanisms linked to viviparity in insects and beyond.</title>
        <authorList>
            <person name="Fouks B."/>
            <person name="Harrison M.C."/>
            <person name="Mikhailova A.A."/>
            <person name="Marchal E."/>
            <person name="English S."/>
            <person name="Carruthers M."/>
            <person name="Jennings E.C."/>
            <person name="Chiamaka E.L."/>
            <person name="Frigard R.A."/>
            <person name="Pippel M."/>
            <person name="Attardo G.M."/>
            <person name="Benoit J.B."/>
            <person name="Bornberg-Bauer E."/>
            <person name="Tobe S.S."/>
        </authorList>
    </citation>
    <scope>NUCLEOTIDE SEQUENCE</scope>
    <source>
        <strain evidence="9">Stay&amp;Tobe</strain>
    </source>
</reference>
<gene>
    <name evidence="9" type="ORF">L9F63_001333</name>
</gene>
<dbReference type="GO" id="GO:0030424">
    <property type="term" value="C:axon"/>
    <property type="evidence" value="ECO:0007669"/>
    <property type="project" value="TreeGrafter"/>
</dbReference>
<dbReference type="GO" id="GO:0043025">
    <property type="term" value="C:neuronal cell body"/>
    <property type="evidence" value="ECO:0007669"/>
    <property type="project" value="TreeGrafter"/>
</dbReference>
<evidence type="ECO:0000256" key="2">
    <source>
        <dbReference type="ARBA" id="ARBA00022475"/>
    </source>
</evidence>
<keyword evidence="7 8" id="KW-0807">Transducer</keyword>
<feature type="transmembrane region" description="Helical" evidence="8">
    <location>
        <begin position="365"/>
        <end position="383"/>
    </location>
</feature>
<proteinExistence type="inferred from homology"/>
<dbReference type="AlphaFoldDB" id="A0AAD8EIR6"/>
<dbReference type="GO" id="GO:0007165">
    <property type="term" value="P:signal transduction"/>
    <property type="evidence" value="ECO:0007669"/>
    <property type="project" value="UniProtKB-KW"/>
</dbReference>
<dbReference type="PANTHER" id="PTHR21143">
    <property type="entry name" value="INVERTEBRATE GUSTATORY RECEPTOR"/>
    <property type="match status" value="1"/>
</dbReference>
<dbReference type="GO" id="GO:0050909">
    <property type="term" value="P:sensory perception of taste"/>
    <property type="evidence" value="ECO:0007669"/>
    <property type="project" value="InterPro"/>
</dbReference>
<keyword evidence="4 8" id="KW-1133">Transmembrane helix</keyword>
<evidence type="ECO:0000256" key="3">
    <source>
        <dbReference type="ARBA" id="ARBA00022692"/>
    </source>
</evidence>
<evidence type="ECO:0000256" key="1">
    <source>
        <dbReference type="ARBA" id="ARBA00004651"/>
    </source>
</evidence>
<dbReference type="InterPro" id="IPR013604">
    <property type="entry name" value="7TM_chemorcpt"/>
</dbReference>
<evidence type="ECO:0000256" key="7">
    <source>
        <dbReference type="ARBA" id="ARBA00023224"/>
    </source>
</evidence>
<dbReference type="Pfam" id="PF08395">
    <property type="entry name" value="7tm_7"/>
    <property type="match status" value="1"/>
</dbReference>
<keyword evidence="10" id="KW-1185">Reference proteome</keyword>
<protein>
    <recommendedName>
        <fullName evidence="8">Gustatory receptor</fullName>
    </recommendedName>
</protein>
<reference evidence="9" key="2">
    <citation type="submission" date="2023-05" db="EMBL/GenBank/DDBJ databases">
        <authorList>
            <person name="Fouks B."/>
        </authorList>
    </citation>
    <scope>NUCLEOTIDE SEQUENCE</scope>
    <source>
        <strain evidence="9">Stay&amp;Tobe</strain>
        <tissue evidence="9">Testes</tissue>
    </source>
</reference>
<evidence type="ECO:0000256" key="8">
    <source>
        <dbReference type="RuleBase" id="RU363108"/>
    </source>
</evidence>
<comment type="caution">
    <text evidence="8">Lacks conserved residue(s) required for the propagation of feature annotation.</text>
</comment>
<accession>A0AAD8EIR6</accession>
<dbReference type="EMBL" id="JASPKZ010003845">
    <property type="protein sequence ID" value="KAJ9592105.1"/>
    <property type="molecule type" value="Genomic_DNA"/>
</dbReference>